<protein>
    <submittedName>
        <fullName evidence="12">IMV heparin binding surface protein</fullName>
    </submittedName>
</protein>
<name>A0AAU7E1I2_9POXV</name>
<keyword evidence="5" id="KW-0946">Virion</keyword>
<accession>A0AAU7E1I2</accession>
<reference evidence="12" key="2">
    <citation type="submission" date="2024-02" db="EMBL/GenBank/DDBJ databases">
        <authorList>
            <person name="Hu B."/>
        </authorList>
    </citation>
    <scope>NUCLEOTIDE SEQUENCE</scope>
    <source>
        <strain evidence="12">1A/Uganda/UGR70/2019</strain>
    </source>
</reference>
<keyword evidence="2" id="KW-0945">Host-virus interaction</keyword>
<evidence type="ECO:0000256" key="5">
    <source>
        <dbReference type="ARBA" id="ARBA00022844"/>
    </source>
</evidence>
<keyword evidence="4" id="KW-1161">Viral attachment to host cell</keyword>
<evidence type="ECO:0000256" key="4">
    <source>
        <dbReference type="ARBA" id="ARBA00022804"/>
    </source>
</evidence>
<dbReference type="EMBL" id="PP711852">
    <property type="protein sequence ID" value="XBH23820.1"/>
    <property type="molecule type" value="Genomic_DNA"/>
</dbReference>
<sequence length="289" mass="31632">MAVQNVDLFVVSKLGRAPDSVVPSDVRKQVTVNGWTPPYTAESPQAAAYFSTLCSAFCTPENKRAIVQHLTLWRHISGTTDVSDYVIVVEDDNTVTQQLLDTAPALTAALAAAGIDVLQLTGSTLTGFAERMPLTTTPPMYAAPPAYPSLQAYIIRRTAAALLHNNFVNRKVSTGLTFELGAIERATGIKHLGLEDNATFVFHEYELTNKARIDAHGPTFHQRVSSWFARNYPESFSAVTTPVFSLFGKVNVSVSGLVVLLLVVLFIVFDVRSRVVWFIVGMIVSWSIQ</sequence>
<keyword evidence="8 11" id="KW-1133">Transmembrane helix</keyword>
<reference evidence="12" key="1">
    <citation type="journal article" date="2024" name="Microbiome">
        <title>Substantial viral diversity in bats and rodents from East Africa: insights into evolution, recombination, and cocirculation.</title>
        <authorList>
            <person name="Wang D."/>
            <person name="Yang X."/>
            <person name="Ren Z."/>
            <person name="Hu B."/>
            <person name="Zhao H."/>
            <person name="Yang K."/>
            <person name="Shi P."/>
            <person name="Zhang Z."/>
            <person name="Feng Q."/>
            <person name="Nawenja C.V."/>
            <person name="Obanda V."/>
            <person name="Robert K."/>
            <person name="Nalikka B."/>
            <person name="Waruhiu C.N."/>
            <person name="Ochola G.O."/>
            <person name="Onyuok S.O."/>
            <person name="Ochieng H."/>
            <person name="Li B."/>
            <person name="Zhu Y."/>
            <person name="Si H."/>
            <person name="Yin J."/>
            <person name="Kristiansen K."/>
            <person name="Jin X."/>
            <person name="Xu X."/>
            <person name="Xiao M."/>
            <person name="Agwanda B."/>
            <person name="Ommeh S."/>
            <person name="Li J."/>
            <person name="Shi Z.L."/>
        </authorList>
    </citation>
    <scope>NUCLEOTIDE SEQUENCE</scope>
    <source>
        <strain evidence="12">1A/Uganda/UGR70/2019</strain>
    </source>
</reference>
<dbReference type="Pfam" id="PF03213">
    <property type="entry name" value="Pox_P35"/>
    <property type="match status" value="1"/>
</dbReference>
<dbReference type="GO" id="GO:0046718">
    <property type="term" value="P:symbiont entry into host cell"/>
    <property type="evidence" value="ECO:0007669"/>
    <property type="project" value="UniProtKB-KW"/>
</dbReference>
<keyword evidence="3 11" id="KW-0812">Transmembrane</keyword>
<evidence type="ECO:0000256" key="9">
    <source>
        <dbReference type="ARBA" id="ARBA00023136"/>
    </source>
</evidence>
<keyword evidence="10" id="KW-1160">Virus entry into host cell</keyword>
<dbReference type="InterPro" id="IPR004900">
    <property type="entry name" value="Poxvirus_P35"/>
</dbReference>
<organism evidence="12">
    <name type="scientific">Rousettus bat poxvirus</name>
    <dbReference type="NCBI Taxonomy" id="3141933"/>
    <lineage>
        <taxon>Viruses</taxon>
        <taxon>Varidnaviria</taxon>
        <taxon>Bamfordvirae</taxon>
        <taxon>Nucleocytoviricota</taxon>
        <taxon>Pokkesviricetes</taxon>
        <taxon>Chitovirales</taxon>
        <taxon>Poxviridae</taxon>
    </lineage>
</organism>
<proteinExistence type="predicted"/>
<keyword evidence="7" id="KW-0426">Late protein</keyword>
<evidence type="ECO:0000256" key="1">
    <source>
        <dbReference type="ARBA" id="ARBA00004381"/>
    </source>
</evidence>
<evidence type="ECO:0000256" key="10">
    <source>
        <dbReference type="ARBA" id="ARBA00023296"/>
    </source>
</evidence>
<evidence type="ECO:0000256" key="8">
    <source>
        <dbReference type="ARBA" id="ARBA00022989"/>
    </source>
</evidence>
<evidence type="ECO:0000256" key="2">
    <source>
        <dbReference type="ARBA" id="ARBA00022581"/>
    </source>
</evidence>
<dbReference type="GO" id="GO:0055036">
    <property type="term" value="C:virion membrane"/>
    <property type="evidence" value="ECO:0007669"/>
    <property type="project" value="UniProtKB-SubCell"/>
</dbReference>
<dbReference type="GO" id="GO:0019062">
    <property type="term" value="P:virion attachment to host cell"/>
    <property type="evidence" value="ECO:0007669"/>
    <property type="project" value="UniProtKB-KW"/>
</dbReference>
<dbReference type="GO" id="GO:0019031">
    <property type="term" value="C:viral envelope"/>
    <property type="evidence" value="ECO:0007669"/>
    <property type="project" value="UniProtKB-KW"/>
</dbReference>
<feature type="transmembrane region" description="Helical" evidence="11">
    <location>
        <begin position="250"/>
        <end position="269"/>
    </location>
</feature>
<keyword evidence="6" id="KW-0261">Viral envelope protein</keyword>
<comment type="subcellular location">
    <subcellularLocation>
        <location evidence="1">Virion membrane</location>
        <topology evidence="1">Single-pass membrane protein</topology>
    </subcellularLocation>
</comment>
<evidence type="ECO:0000256" key="6">
    <source>
        <dbReference type="ARBA" id="ARBA00022879"/>
    </source>
</evidence>
<evidence type="ECO:0000313" key="12">
    <source>
        <dbReference type="EMBL" id="XBH23820.1"/>
    </source>
</evidence>
<keyword evidence="9 11" id="KW-0472">Membrane</keyword>
<evidence type="ECO:0000256" key="3">
    <source>
        <dbReference type="ARBA" id="ARBA00022692"/>
    </source>
</evidence>
<evidence type="ECO:0000256" key="11">
    <source>
        <dbReference type="SAM" id="Phobius"/>
    </source>
</evidence>
<evidence type="ECO:0000256" key="7">
    <source>
        <dbReference type="ARBA" id="ARBA00022921"/>
    </source>
</evidence>